<evidence type="ECO:0000313" key="2">
    <source>
        <dbReference type="Proteomes" id="UP000466694"/>
    </source>
</evidence>
<dbReference type="Proteomes" id="UP000466694">
    <property type="component" value="Unassembled WGS sequence"/>
</dbReference>
<name>A0A844A9A2_RHIFR</name>
<comment type="caution">
    <text evidence="1">The sequence shown here is derived from an EMBL/GenBank/DDBJ whole genome shotgun (WGS) entry which is preliminary data.</text>
</comment>
<evidence type="ECO:0000313" key="1">
    <source>
        <dbReference type="EMBL" id="MQX09679.1"/>
    </source>
</evidence>
<dbReference type="EMBL" id="WISZ01000123">
    <property type="protein sequence ID" value="MQX09679.1"/>
    <property type="molecule type" value="Genomic_DNA"/>
</dbReference>
<protein>
    <recommendedName>
        <fullName evidence="3">Apea-like HEPN domain-containing protein</fullName>
    </recommendedName>
</protein>
<sequence length="377" mass="41897">MAPWIPMAVLPSASVREPIAMDDIALLPPTDPRVKAAGRRQPRLLKFLRRFSDAFGQKVEPSVLMIREAAPQHFRGTSPVAGFRDAVSISVITGGRAVMVTHNSGMQRPIWAECLSIYPWMLDKFGEDLITNNSSMLGVHDLDLFRGQSVPGFSTAGIDLSDVDTPLFAELSRRWARRFGRENVEWEDRAIFRSLNMAYQASMMPGGQEATFYDIGRLITLWVSAMEILIHPGPGGGAYKSGVMDLLDSAPWCDDGLKALAHPVPKTKSTTQDRTLASLIYFRIDALRSDFMHGNDVTDEHLVTDNGTHLLHVAASLYRTALATKIGVLPPAFEDGIEFDEVKFLEKFSAYSDWKGPQRRHERAILKAMALPEGDEQ</sequence>
<proteinExistence type="predicted"/>
<dbReference type="AlphaFoldDB" id="A0A844A9A2"/>
<dbReference type="RefSeq" id="WP_050994735.1">
    <property type="nucleotide sequence ID" value="NZ_BJNI01000121.1"/>
</dbReference>
<gene>
    <name evidence="1" type="ORF">GHK48_15710</name>
</gene>
<accession>A0A844A9A2</accession>
<evidence type="ECO:0008006" key="3">
    <source>
        <dbReference type="Google" id="ProtNLM"/>
    </source>
</evidence>
<reference evidence="1 2" key="1">
    <citation type="journal article" date="2013" name="Genome Biol.">
        <title>Comparative genomics of the core and accessory genomes of 48 Sinorhizobium strains comprising five genospecies.</title>
        <authorList>
            <person name="Sugawara M."/>
            <person name="Epstein B."/>
            <person name="Badgley B.D."/>
            <person name="Unno T."/>
            <person name="Xu L."/>
            <person name="Reese J."/>
            <person name="Gyaneshwar P."/>
            <person name="Denny R."/>
            <person name="Mudge J."/>
            <person name="Bharti A.K."/>
            <person name="Farmer A.D."/>
            <person name="May G.D."/>
            <person name="Woodward J.E."/>
            <person name="Medigue C."/>
            <person name="Vallenet D."/>
            <person name="Lajus A."/>
            <person name="Rouy Z."/>
            <person name="Martinez-Vaz B."/>
            <person name="Tiffin P."/>
            <person name="Young N.D."/>
            <person name="Sadowsky M.J."/>
        </authorList>
    </citation>
    <scope>NUCLEOTIDE SEQUENCE [LARGE SCALE GENOMIC DNA]</scope>
    <source>
        <strain evidence="1 2">USDA205</strain>
    </source>
</reference>
<organism evidence="1 2">
    <name type="scientific">Rhizobium fredii</name>
    <name type="common">Sinorhizobium fredii</name>
    <dbReference type="NCBI Taxonomy" id="380"/>
    <lineage>
        <taxon>Bacteria</taxon>
        <taxon>Pseudomonadati</taxon>
        <taxon>Pseudomonadota</taxon>
        <taxon>Alphaproteobacteria</taxon>
        <taxon>Hyphomicrobiales</taxon>
        <taxon>Rhizobiaceae</taxon>
        <taxon>Sinorhizobium/Ensifer group</taxon>
        <taxon>Sinorhizobium</taxon>
    </lineage>
</organism>